<feature type="domain" description="Core-binding (CB)" evidence="7">
    <location>
        <begin position="33"/>
        <end position="123"/>
    </location>
</feature>
<evidence type="ECO:0000256" key="3">
    <source>
        <dbReference type="ARBA" id="ARBA00023125"/>
    </source>
</evidence>
<dbReference type="GO" id="GO:0015074">
    <property type="term" value="P:DNA integration"/>
    <property type="evidence" value="ECO:0007669"/>
    <property type="project" value="UniProtKB-KW"/>
</dbReference>
<dbReference type="AlphaFoldDB" id="A0A5P8WJZ8"/>
<evidence type="ECO:0000256" key="4">
    <source>
        <dbReference type="ARBA" id="ARBA00023172"/>
    </source>
</evidence>
<dbReference type="Gene3D" id="1.10.150.130">
    <property type="match status" value="1"/>
</dbReference>
<dbReference type="Pfam" id="PF02899">
    <property type="entry name" value="Phage_int_SAM_1"/>
    <property type="match status" value="1"/>
</dbReference>
<dbReference type="SUPFAM" id="SSF56349">
    <property type="entry name" value="DNA breaking-rejoining enzymes"/>
    <property type="match status" value="1"/>
</dbReference>
<sequence length="336" mass="37817">MSKDSESVDLVIVEKLENSLSAKIETYFAGVIDSDPDVLEELLKSKNSEGTRRAYRKDITDFFTRMTGVRPQRDSILEFLHLDGHKATLVVTKYRSILNEAGLAPNTINRRLAAIKSLVAFGRKLGVCNYAVDVDSIPVQSYRDTSGVTEPEFLSVIKECDRSTLAGKRDYALLLLLWGNALRRNEISTLDVRHFDASRGTLSIFGKGKQVRVTVNLPKVTVIAITDWLIARGGEMSLSRPLFTSVDFQNYGNRLTGDGIYKIVKRLFKRAGVEKHMSPHRCRHSAITAVLEKTDGNVRKAQKLSRHAKLNTLQIYDDNRNRDQLEMSELLMDGLD</sequence>
<dbReference type="InterPro" id="IPR044068">
    <property type="entry name" value="CB"/>
</dbReference>
<evidence type="ECO:0000259" key="6">
    <source>
        <dbReference type="PROSITE" id="PS51898"/>
    </source>
</evidence>
<dbReference type="KEGG" id="nsh:GXM_10155"/>
<evidence type="ECO:0000256" key="2">
    <source>
        <dbReference type="ARBA" id="ARBA00022908"/>
    </source>
</evidence>
<protein>
    <submittedName>
        <fullName evidence="8">XerC, integrase/recombinase XerC</fullName>
    </submittedName>
</protein>
<accession>A0A5P8WJZ8</accession>
<dbReference type="CDD" id="cd01195">
    <property type="entry name" value="INT_C_like_5"/>
    <property type="match status" value="1"/>
</dbReference>
<dbReference type="InterPro" id="IPR010998">
    <property type="entry name" value="Integrase_recombinase_N"/>
</dbReference>
<dbReference type="EMBL" id="CP045232">
    <property type="protein sequence ID" value="QFS52891.1"/>
    <property type="molecule type" value="Genomic_DNA"/>
</dbReference>
<keyword evidence="2" id="KW-0229">DNA integration</keyword>
<dbReference type="PANTHER" id="PTHR30349">
    <property type="entry name" value="PHAGE INTEGRASE-RELATED"/>
    <property type="match status" value="1"/>
</dbReference>
<evidence type="ECO:0000256" key="1">
    <source>
        <dbReference type="ARBA" id="ARBA00008857"/>
    </source>
</evidence>
<evidence type="ECO:0000313" key="9">
    <source>
        <dbReference type="Proteomes" id="UP000326678"/>
    </source>
</evidence>
<dbReference type="InterPro" id="IPR011010">
    <property type="entry name" value="DNA_brk_join_enz"/>
</dbReference>
<dbReference type="Pfam" id="PF00589">
    <property type="entry name" value="Phage_integrase"/>
    <property type="match status" value="1"/>
</dbReference>
<proteinExistence type="inferred from homology"/>
<keyword evidence="3 5" id="KW-0238">DNA-binding</keyword>
<dbReference type="InterPro" id="IPR050090">
    <property type="entry name" value="Tyrosine_recombinase_XerCD"/>
</dbReference>
<dbReference type="RefSeq" id="WP_152592975.1">
    <property type="nucleotide sequence ID" value="NZ_CP045232.1"/>
</dbReference>
<keyword evidence="4" id="KW-0233">DNA recombination</keyword>
<dbReference type="InterPro" id="IPR004107">
    <property type="entry name" value="Integrase_SAM-like_N"/>
</dbReference>
<dbReference type="InterPro" id="IPR013762">
    <property type="entry name" value="Integrase-like_cat_sf"/>
</dbReference>
<evidence type="ECO:0000256" key="5">
    <source>
        <dbReference type="PROSITE-ProRule" id="PRU01248"/>
    </source>
</evidence>
<organism evidence="8 9">
    <name type="scientific">Nostoc sphaeroides CCNUC1</name>
    <dbReference type="NCBI Taxonomy" id="2653204"/>
    <lineage>
        <taxon>Bacteria</taxon>
        <taxon>Bacillati</taxon>
        <taxon>Cyanobacteriota</taxon>
        <taxon>Cyanophyceae</taxon>
        <taxon>Nostocales</taxon>
        <taxon>Nostocaceae</taxon>
        <taxon>Nostoc</taxon>
    </lineage>
</organism>
<dbReference type="GO" id="GO:0006310">
    <property type="term" value="P:DNA recombination"/>
    <property type="evidence" value="ECO:0007669"/>
    <property type="project" value="UniProtKB-KW"/>
</dbReference>
<dbReference type="InterPro" id="IPR002104">
    <property type="entry name" value="Integrase_catalytic"/>
</dbReference>
<dbReference type="Proteomes" id="UP000326678">
    <property type="component" value="Chromosome pGXM05"/>
</dbReference>
<keyword evidence="9" id="KW-1185">Reference proteome</keyword>
<gene>
    <name evidence="8" type="ORF">GXM_10155</name>
</gene>
<comment type="similarity">
    <text evidence="1">Belongs to the 'phage' integrase family.</text>
</comment>
<dbReference type="PROSITE" id="PS51898">
    <property type="entry name" value="TYR_RECOMBINASE"/>
    <property type="match status" value="1"/>
</dbReference>
<dbReference type="Gene3D" id="1.10.443.10">
    <property type="entry name" value="Intergrase catalytic core"/>
    <property type="match status" value="1"/>
</dbReference>
<dbReference type="PANTHER" id="PTHR30349:SF64">
    <property type="entry name" value="PROPHAGE INTEGRASE INTD-RELATED"/>
    <property type="match status" value="1"/>
</dbReference>
<evidence type="ECO:0000259" key="7">
    <source>
        <dbReference type="PROSITE" id="PS51900"/>
    </source>
</evidence>
<dbReference type="GO" id="GO:0003677">
    <property type="term" value="F:DNA binding"/>
    <property type="evidence" value="ECO:0007669"/>
    <property type="project" value="UniProtKB-UniRule"/>
</dbReference>
<feature type="domain" description="Tyr recombinase" evidence="6">
    <location>
        <begin position="143"/>
        <end position="329"/>
    </location>
</feature>
<evidence type="ECO:0000313" key="8">
    <source>
        <dbReference type="EMBL" id="QFS52891.1"/>
    </source>
</evidence>
<dbReference type="PROSITE" id="PS51900">
    <property type="entry name" value="CB"/>
    <property type="match status" value="1"/>
</dbReference>
<name>A0A5P8WJZ8_9NOSO</name>
<reference evidence="8 9" key="1">
    <citation type="submission" date="2019-10" db="EMBL/GenBank/DDBJ databases">
        <title>Genomic and transcriptomic insights into the perfect genentic adaptation of a filamentous nitrogen-fixing cyanobacterium to rice fields.</title>
        <authorList>
            <person name="Chen Z."/>
        </authorList>
    </citation>
    <scope>NUCLEOTIDE SEQUENCE [LARGE SCALE GENOMIC DNA]</scope>
    <source>
        <strain evidence="8">CCNUC1</strain>
    </source>
</reference>